<dbReference type="AlphaFoldDB" id="T0KHI6"/>
<organism evidence="3 4">
    <name type="scientific">Colletotrichum gloeosporioides (strain Cg-14)</name>
    <name type="common">Anthracnose fungus</name>
    <name type="synonym">Glomerella cingulata</name>
    <dbReference type="NCBI Taxonomy" id="1237896"/>
    <lineage>
        <taxon>Eukaryota</taxon>
        <taxon>Fungi</taxon>
        <taxon>Dikarya</taxon>
        <taxon>Ascomycota</taxon>
        <taxon>Pezizomycotina</taxon>
        <taxon>Sordariomycetes</taxon>
        <taxon>Hypocreomycetidae</taxon>
        <taxon>Glomerellales</taxon>
        <taxon>Glomerellaceae</taxon>
        <taxon>Colletotrichum</taxon>
        <taxon>Colletotrichum gloeosporioides species complex</taxon>
    </lineage>
</organism>
<dbReference type="HOGENOM" id="CLU_461506_0_0_1"/>
<feature type="compositionally biased region" description="Basic and acidic residues" evidence="1">
    <location>
        <begin position="498"/>
        <end position="513"/>
    </location>
</feature>
<protein>
    <recommendedName>
        <fullName evidence="2">BTB domain-containing protein</fullName>
    </recommendedName>
</protein>
<evidence type="ECO:0000313" key="3">
    <source>
        <dbReference type="EMBL" id="EQB51604.1"/>
    </source>
</evidence>
<evidence type="ECO:0000256" key="1">
    <source>
        <dbReference type="SAM" id="MobiDB-lite"/>
    </source>
</evidence>
<evidence type="ECO:0000259" key="2">
    <source>
        <dbReference type="PROSITE" id="PS50097"/>
    </source>
</evidence>
<feature type="region of interest" description="Disordered" evidence="1">
    <location>
        <begin position="475"/>
        <end position="591"/>
    </location>
</feature>
<proteinExistence type="predicted"/>
<reference evidence="4" key="1">
    <citation type="journal article" date="2013" name="Mol. Plant Microbe Interact.">
        <title>Global aspects of pacC regulation of pathogenicity genes in Colletotrichum gloeosporioides as revealed by transcriptome analysis.</title>
        <authorList>
            <person name="Alkan N."/>
            <person name="Meng X."/>
            <person name="Friedlander G."/>
            <person name="Reuveni E."/>
            <person name="Sukno S."/>
            <person name="Sherman A."/>
            <person name="Thon M."/>
            <person name="Fluhr R."/>
            <person name="Prusky D."/>
        </authorList>
    </citation>
    <scope>NUCLEOTIDE SEQUENCE [LARGE SCALE GENOMIC DNA]</scope>
    <source>
        <strain evidence="4">Cg-14</strain>
    </source>
</reference>
<feature type="compositionally biased region" description="Polar residues" evidence="1">
    <location>
        <begin position="483"/>
        <end position="496"/>
    </location>
</feature>
<feature type="region of interest" description="Disordered" evidence="1">
    <location>
        <begin position="411"/>
        <end position="446"/>
    </location>
</feature>
<evidence type="ECO:0000313" key="4">
    <source>
        <dbReference type="Proteomes" id="UP000015530"/>
    </source>
</evidence>
<accession>T0KHI6</accession>
<dbReference type="InterPro" id="IPR000210">
    <property type="entry name" value="BTB/POZ_dom"/>
</dbReference>
<feature type="compositionally biased region" description="Pro residues" evidence="1">
    <location>
        <begin position="515"/>
        <end position="525"/>
    </location>
</feature>
<feature type="compositionally biased region" description="Acidic residues" evidence="1">
    <location>
        <begin position="346"/>
        <end position="362"/>
    </location>
</feature>
<feature type="domain" description="BTB" evidence="2">
    <location>
        <begin position="16"/>
        <end position="86"/>
    </location>
</feature>
<gene>
    <name evidence="3" type="ORF">CGLO_08839</name>
</gene>
<name>T0KHI6_COLGC</name>
<feature type="compositionally biased region" description="Basic and acidic residues" evidence="1">
    <location>
        <begin position="549"/>
        <end position="563"/>
    </location>
</feature>
<dbReference type="OrthoDB" id="4851198at2759"/>
<feature type="region of interest" description="Disordered" evidence="1">
    <location>
        <begin position="217"/>
        <end position="284"/>
    </location>
</feature>
<feature type="region of interest" description="Disordered" evidence="1">
    <location>
        <begin position="322"/>
        <end position="364"/>
    </location>
</feature>
<comment type="caution">
    <text evidence="3">The sequence shown here is derived from an EMBL/GenBank/DDBJ whole genome shotgun (WGS) entry which is preliminary data.</text>
</comment>
<sequence>MARPDIASLWETKKDADIWLMMGEEKWELHDKVIRGKSEMVDFLVDQKAAVDDRVKKFALKDHLFKAPALETVLKWLYVGDDALPHKPEIYDLLTIHDVAASLGVSDLTAELASRVGRDLSDILDKRVDMLEDFMMVADIIVDEASEAHDDLKQELQKAIGPHLCMLLQQQDFRNLLEDDPKFCFNTLSTAVSEITRVTEESEKKLADAEKQHRVNDSAIDFPTFDTPVSKKPARVSASESPQTPDTSKKIKVESPPSAAEGIGHDSMRTADAGSTPFAGPRFNRGMDAGAFNFSYKDEREFPFPPKFPALSIKRGPAIKPSPAMKSSWAPTPFPTPSGKASPSDDGSEAFESCEEGSDEGEIREKRRIIPSRPSIQSKMMPPDQTDHKAKTRFHVPGSFEASLAVHTRGVGTSDVHSKPATFLPTDRRSGAYHLSSSSIEQDDTMELPARRSGSYAFGSTSIQQDILVPDEVHSKQPELKQTADTNPATGSQTMPSFHKEPLQRPAPRKEPVRAPSPAPAPTCAPAPAFARAPVFAPTSAPASAETGPKLDRKTAREVERGRLNVKTTKRAKTSKKMYDADAPNIDCVQS</sequence>
<dbReference type="PROSITE" id="PS50097">
    <property type="entry name" value="BTB"/>
    <property type="match status" value="1"/>
</dbReference>
<dbReference type="EMBL" id="AMYD01001787">
    <property type="protein sequence ID" value="EQB51604.1"/>
    <property type="molecule type" value="Genomic_DNA"/>
</dbReference>
<dbReference type="Proteomes" id="UP000015530">
    <property type="component" value="Unassembled WGS sequence"/>
</dbReference>
<feature type="compositionally biased region" description="Low complexity" evidence="1">
    <location>
        <begin position="526"/>
        <end position="538"/>
    </location>
</feature>